<dbReference type="OrthoDB" id="80999at2"/>
<sequence>MSSPLASEGPWHPVDYDSAWKPFYDKFDFKPEFAERSQPAIDAPTGSLVIGLSSIFSEPGPVFAASESAINAAALRAFVHLAGDEDLVALDWQHGAYRYSPASHAVADLHDWPVPVFPNGDYYVHAAANLSWGTFGHPWQQTLTLWGAELIRSLGTELLTWLPRHEHSST</sequence>
<comment type="caution">
    <text evidence="1">The sequence shown here is derived from an EMBL/GenBank/DDBJ whole genome shotgun (WGS) entry which is preliminary data.</text>
</comment>
<evidence type="ECO:0000313" key="2">
    <source>
        <dbReference type="Proteomes" id="UP000283374"/>
    </source>
</evidence>
<dbReference type="RefSeq" id="WP_118768582.1">
    <property type="nucleotide sequence ID" value="NZ_QWKP01000222.1"/>
</dbReference>
<dbReference type="Proteomes" id="UP000283374">
    <property type="component" value="Unassembled WGS sequence"/>
</dbReference>
<keyword evidence="2" id="KW-1185">Reference proteome</keyword>
<evidence type="ECO:0000313" key="1">
    <source>
        <dbReference type="EMBL" id="RHA37538.1"/>
    </source>
</evidence>
<dbReference type="EMBL" id="QWKP01000222">
    <property type="protein sequence ID" value="RHA37538.1"/>
    <property type="molecule type" value="Genomic_DNA"/>
</dbReference>
<dbReference type="AlphaFoldDB" id="A0A413RHB4"/>
<dbReference type="Pfam" id="PF10898">
    <property type="entry name" value="DUF2716"/>
    <property type="match status" value="1"/>
</dbReference>
<protein>
    <submittedName>
        <fullName evidence="1">DUF2716 domain-containing protein</fullName>
    </submittedName>
</protein>
<organism evidence="1 2">
    <name type="scientific">Cellulomonas rhizosphaerae</name>
    <dbReference type="NCBI Taxonomy" id="2293719"/>
    <lineage>
        <taxon>Bacteria</taxon>
        <taxon>Bacillati</taxon>
        <taxon>Actinomycetota</taxon>
        <taxon>Actinomycetes</taxon>
        <taxon>Micrococcales</taxon>
        <taxon>Cellulomonadaceae</taxon>
        <taxon>Cellulomonas</taxon>
    </lineage>
</organism>
<gene>
    <name evidence="1" type="ORF">D1825_16850</name>
</gene>
<dbReference type="InterPro" id="IPR020323">
    <property type="entry name" value="DUF2716"/>
</dbReference>
<name>A0A413RHB4_9CELL</name>
<reference evidence="1 2" key="1">
    <citation type="submission" date="2018-08" db="EMBL/GenBank/DDBJ databases">
        <title>Cellulomonas rhizosphaerae sp. nov., a novel actinomycete isolated from soil.</title>
        <authorList>
            <person name="Tian Y."/>
        </authorList>
    </citation>
    <scope>NUCLEOTIDE SEQUENCE [LARGE SCALE GENOMIC DNA]</scope>
    <source>
        <strain evidence="1 2">NEAU-TCZ24</strain>
    </source>
</reference>
<accession>A0A413RHB4</accession>
<proteinExistence type="predicted"/>